<dbReference type="Gene3D" id="1.10.10.60">
    <property type="entry name" value="Homeodomain-like"/>
    <property type="match status" value="2"/>
</dbReference>
<keyword evidence="6" id="KW-1185">Reference proteome</keyword>
<dbReference type="PANTHER" id="PTHR43280:SF28">
    <property type="entry name" value="HTH-TYPE TRANSCRIPTIONAL ACTIVATOR RHAS"/>
    <property type="match status" value="1"/>
</dbReference>
<accession>A0ABV6JFT9</accession>
<dbReference type="PANTHER" id="PTHR43280">
    <property type="entry name" value="ARAC-FAMILY TRANSCRIPTIONAL REGULATOR"/>
    <property type="match status" value="1"/>
</dbReference>
<proteinExistence type="predicted"/>
<sequence length="262" mass="30039">MFSIFHIRQERGFVRHERRRLGSDSYIFVWVRFGQSHYELRGHTYVCRKNELMLIPAGCPGFELKGDGGIRDMITIQFSPSMAGASGLLPLLAAKAPLHWASHMPELVVEKLLLLAEQWTERGRYFSVMCAALLMEVLVIISREVDEGEKAPSAIQHTDRMKRYIEEHYRDKITKVELGAVVGVSPNYAASIFRKVTGLTISEFVHMKRLKTAQYLLRHSQLTVHDISEQLGYSDPSYFNRTFKRVVGRLPSDLIAERTARE</sequence>
<evidence type="ECO:0000256" key="2">
    <source>
        <dbReference type="ARBA" id="ARBA00023125"/>
    </source>
</evidence>
<dbReference type="InterPro" id="IPR018062">
    <property type="entry name" value="HTH_AraC-typ_CS"/>
</dbReference>
<dbReference type="SUPFAM" id="SSF46689">
    <property type="entry name" value="Homeodomain-like"/>
    <property type="match status" value="2"/>
</dbReference>
<dbReference type="InterPro" id="IPR037923">
    <property type="entry name" value="HTH-like"/>
</dbReference>
<gene>
    <name evidence="5" type="ORF">ACFFJ8_20470</name>
</gene>
<dbReference type="RefSeq" id="WP_204820591.1">
    <property type="nucleotide sequence ID" value="NZ_JANHOF010000013.1"/>
</dbReference>
<dbReference type="PROSITE" id="PS01124">
    <property type="entry name" value="HTH_ARAC_FAMILY_2"/>
    <property type="match status" value="1"/>
</dbReference>
<keyword evidence="2" id="KW-0238">DNA-binding</keyword>
<evidence type="ECO:0000313" key="6">
    <source>
        <dbReference type="Proteomes" id="UP001589818"/>
    </source>
</evidence>
<dbReference type="SMART" id="SM00342">
    <property type="entry name" value="HTH_ARAC"/>
    <property type="match status" value="1"/>
</dbReference>
<keyword evidence="1" id="KW-0805">Transcription regulation</keyword>
<evidence type="ECO:0000259" key="4">
    <source>
        <dbReference type="PROSITE" id="PS01124"/>
    </source>
</evidence>
<reference evidence="5 6" key="1">
    <citation type="submission" date="2024-09" db="EMBL/GenBank/DDBJ databases">
        <authorList>
            <person name="Sun Q."/>
            <person name="Mori K."/>
        </authorList>
    </citation>
    <scope>NUCLEOTIDE SEQUENCE [LARGE SCALE GENOMIC DNA]</scope>
    <source>
        <strain evidence="5 6">CCM 4839</strain>
    </source>
</reference>
<evidence type="ECO:0000313" key="5">
    <source>
        <dbReference type="EMBL" id="MFC0393730.1"/>
    </source>
</evidence>
<feature type="domain" description="HTH araC/xylS-type" evidence="4">
    <location>
        <begin position="159"/>
        <end position="257"/>
    </location>
</feature>
<keyword evidence="3" id="KW-0804">Transcription</keyword>
<evidence type="ECO:0000256" key="1">
    <source>
        <dbReference type="ARBA" id="ARBA00023015"/>
    </source>
</evidence>
<dbReference type="InterPro" id="IPR009057">
    <property type="entry name" value="Homeodomain-like_sf"/>
</dbReference>
<comment type="caution">
    <text evidence="5">The sequence shown here is derived from an EMBL/GenBank/DDBJ whole genome shotgun (WGS) entry which is preliminary data.</text>
</comment>
<dbReference type="SUPFAM" id="SSF51215">
    <property type="entry name" value="Regulatory protein AraC"/>
    <property type="match status" value="1"/>
</dbReference>
<dbReference type="Pfam" id="PF12833">
    <property type="entry name" value="HTH_18"/>
    <property type="match status" value="1"/>
</dbReference>
<dbReference type="InterPro" id="IPR018060">
    <property type="entry name" value="HTH_AraC"/>
</dbReference>
<organism evidence="5 6">
    <name type="scientific">Paenibacillus mendelii</name>
    <dbReference type="NCBI Taxonomy" id="206163"/>
    <lineage>
        <taxon>Bacteria</taxon>
        <taxon>Bacillati</taxon>
        <taxon>Bacillota</taxon>
        <taxon>Bacilli</taxon>
        <taxon>Bacillales</taxon>
        <taxon>Paenibacillaceae</taxon>
        <taxon>Paenibacillus</taxon>
    </lineage>
</organism>
<name>A0ABV6JFT9_9BACL</name>
<dbReference type="PROSITE" id="PS00041">
    <property type="entry name" value="HTH_ARAC_FAMILY_1"/>
    <property type="match status" value="1"/>
</dbReference>
<evidence type="ECO:0000256" key="3">
    <source>
        <dbReference type="ARBA" id="ARBA00023163"/>
    </source>
</evidence>
<dbReference type="EMBL" id="JBHLVF010000034">
    <property type="protein sequence ID" value="MFC0393730.1"/>
    <property type="molecule type" value="Genomic_DNA"/>
</dbReference>
<protein>
    <submittedName>
        <fullName evidence="5">AraC family transcriptional regulator</fullName>
    </submittedName>
</protein>
<dbReference type="Proteomes" id="UP001589818">
    <property type="component" value="Unassembled WGS sequence"/>
</dbReference>